<dbReference type="InterPro" id="IPR013320">
    <property type="entry name" value="ConA-like_dom_sf"/>
</dbReference>
<feature type="non-terminal residue" evidence="1">
    <location>
        <position position="1"/>
    </location>
</feature>
<name>X1T398_9ZZZZ</name>
<accession>X1T398</accession>
<dbReference type="AlphaFoldDB" id="X1T398"/>
<sequence length="239" mass="25130">NIMCKKSKIRCGGLIYLTSFVLVLGLASIAASADLVAHWDFEEGSGDTTTAAVGSPDADGTLVGTTWLTADLAPIPGNTACLFFESLSSDRVETNYVGILGQAARSVTAWIKAEPTQNNHGVFVSWGVNSTNEKYYFRLNKAGSAVQAALRLEINGSSTIAQTPLNDGQWHHVAVTHAEGSSIEQVSFYIDGQLEEERSATSGSGVINTASSSVMLGNGVATVGDYGFDGASTRTKEVK</sequence>
<comment type="caution">
    <text evidence="1">The sequence shown here is derived from an EMBL/GenBank/DDBJ whole genome shotgun (WGS) entry which is preliminary data.</text>
</comment>
<protein>
    <recommendedName>
        <fullName evidence="2">LamG-like jellyroll fold domain-containing protein</fullName>
    </recommendedName>
</protein>
<dbReference type="Pfam" id="PF13385">
    <property type="entry name" value="Laminin_G_3"/>
    <property type="match status" value="1"/>
</dbReference>
<organism evidence="1">
    <name type="scientific">marine sediment metagenome</name>
    <dbReference type="NCBI Taxonomy" id="412755"/>
    <lineage>
        <taxon>unclassified sequences</taxon>
        <taxon>metagenomes</taxon>
        <taxon>ecological metagenomes</taxon>
    </lineage>
</organism>
<proteinExistence type="predicted"/>
<dbReference type="SUPFAM" id="SSF49899">
    <property type="entry name" value="Concanavalin A-like lectins/glucanases"/>
    <property type="match status" value="1"/>
</dbReference>
<dbReference type="Gene3D" id="2.60.120.200">
    <property type="match status" value="1"/>
</dbReference>
<evidence type="ECO:0000313" key="1">
    <source>
        <dbReference type="EMBL" id="GAI85876.1"/>
    </source>
</evidence>
<evidence type="ECO:0008006" key="2">
    <source>
        <dbReference type="Google" id="ProtNLM"/>
    </source>
</evidence>
<reference evidence="1" key="1">
    <citation type="journal article" date="2014" name="Front. Microbiol.">
        <title>High frequency of phylogenetically diverse reductive dehalogenase-homologous genes in deep subseafloor sedimentary metagenomes.</title>
        <authorList>
            <person name="Kawai M."/>
            <person name="Futagami T."/>
            <person name="Toyoda A."/>
            <person name="Takaki Y."/>
            <person name="Nishi S."/>
            <person name="Hori S."/>
            <person name="Arai W."/>
            <person name="Tsubouchi T."/>
            <person name="Morono Y."/>
            <person name="Uchiyama I."/>
            <person name="Ito T."/>
            <person name="Fujiyama A."/>
            <person name="Inagaki F."/>
            <person name="Takami H."/>
        </authorList>
    </citation>
    <scope>NUCLEOTIDE SEQUENCE</scope>
    <source>
        <strain evidence="1">Expedition CK06-06</strain>
    </source>
</reference>
<gene>
    <name evidence="1" type="ORF">S12H4_19770</name>
</gene>
<dbReference type="EMBL" id="BARW01009937">
    <property type="protein sequence ID" value="GAI85876.1"/>
    <property type="molecule type" value="Genomic_DNA"/>
</dbReference>